<dbReference type="EMBL" id="BSQG01000001">
    <property type="protein sequence ID" value="GLU45866.1"/>
    <property type="molecule type" value="Genomic_DNA"/>
</dbReference>
<dbReference type="Proteomes" id="UP001165092">
    <property type="component" value="Unassembled WGS sequence"/>
</dbReference>
<comment type="caution">
    <text evidence="3">The sequence shown here is derived from an EMBL/GenBank/DDBJ whole genome shotgun (WGS) entry which is preliminary data.</text>
</comment>
<feature type="domain" description="Methyltransferase" evidence="2">
    <location>
        <begin position="77"/>
        <end position="168"/>
    </location>
</feature>
<dbReference type="AlphaFoldDB" id="A0A9W6P2C9"/>
<sequence>MSNRQPRIVERADMAELTGTTRDVVVADDGHHQVEHTFDNEYWDQIWQGDRAQSMGTGRPNPHLVQEVGDLVPGTALDAGCGAGAEAIWLATRGWQVTGADIAPAALDRAAERAADAEVAERVRWVRTDLSTWEPGTRYDLVTTHYAHPAMPQLEFYDRIASWVAPAGTLLIVGHLHHDATADGHGHGHGHDPDGPPASASATAAAITARLDPAQWEVVTAQESHRAMTGHDGHATTIHDVLVRATRRLPADR</sequence>
<proteinExistence type="predicted"/>
<reference evidence="3" key="1">
    <citation type="submission" date="2023-02" db="EMBL/GenBank/DDBJ databases">
        <title>Nocardiopsis ansamitocini NBRC 112285.</title>
        <authorList>
            <person name="Ichikawa N."/>
            <person name="Sato H."/>
            <person name="Tonouchi N."/>
        </authorList>
    </citation>
    <scope>NUCLEOTIDE SEQUENCE</scope>
    <source>
        <strain evidence="3">NBRC 112285</strain>
    </source>
</reference>
<dbReference type="SUPFAM" id="SSF53335">
    <property type="entry name" value="S-adenosyl-L-methionine-dependent methyltransferases"/>
    <property type="match status" value="1"/>
</dbReference>
<accession>A0A9W6P2C9</accession>
<name>A0A9W6P2C9_9ACTN</name>
<evidence type="ECO:0000259" key="2">
    <source>
        <dbReference type="Pfam" id="PF13649"/>
    </source>
</evidence>
<evidence type="ECO:0000313" key="4">
    <source>
        <dbReference type="Proteomes" id="UP001165092"/>
    </source>
</evidence>
<gene>
    <name evidence="3" type="ORF">Nans01_02170</name>
</gene>
<protein>
    <recommendedName>
        <fullName evidence="2">Methyltransferase domain-containing protein</fullName>
    </recommendedName>
</protein>
<evidence type="ECO:0000313" key="3">
    <source>
        <dbReference type="EMBL" id="GLU45866.1"/>
    </source>
</evidence>
<dbReference type="CDD" id="cd02440">
    <property type="entry name" value="AdoMet_MTases"/>
    <property type="match status" value="1"/>
</dbReference>
<dbReference type="Gene3D" id="3.40.50.150">
    <property type="entry name" value="Vaccinia Virus protein VP39"/>
    <property type="match status" value="1"/>
</dbReference>
<keyword evidence="1" id="KW-0808">Transferase</keyword>
<dbReference type="Pfam" id="PF13649">
    <property type="entry name" value="Methyltransf_25"/>
    <property type="match status" value="1"/>
</dbReference>
<keyword evidence="4" id="KW-1185">Reference proteome</keyword>
<evidence type="ECO:0000256" key="1">
    <source>
        <dbReference type="ARBA" id="ARBA00022679"/>
    </source>
</evidence>
<dbReference type="InterPro" id="IPR029063">
    <property type="entry name" value="SAM-dependent_MTases_sf"/>
</dbReference>
<organism evidence="3 4">
    <name type="scientific">Nocardiopsis ansamitocini</name>
    <dbReference type="NCBI Taxonomy" id="1670832"/>
    <lineage>
        <taxon>Bacteria</taxon>
        <taxon>Bacillati</taxon>
        <taxon>Actinomycetota</taxon>
        <taxon>Actinomycetes</taxon>
        <taxon>Streptosporangiales</taxon>
        <taxon>Nocardiopsidaceae</taxon>
        <taxon>Nocardiopsis</taxon>
    </lineage>
</organism>
<dbReference type="GO" id="GO:0016740">
    <property type="term" value="F:transferase activity"/>
    <property type="evidence" value="ECO:0007669"/>
    <property type="project" value="UniProtKB-KW"/>
</dbReference>
<dbReference type="PANTHER" id="PTHR43861">
    <property type="entry name" value="TRANS-ACONITATE 2-METHYLTRANSFERASE-RELATED"/>
    <property type="match status" value="1"/>
</dbReference>
<dbReference type="InterPro" id="IPR041698">
    <property type="entry name" value="Methyltransf_25"/>
</dbReference>